<dbReference type="VEuPathDB" id="VectorBase:AGAMI1_013613"/>
<reference evidence="3 4" key="2">
    <citation type="journal article" date="2004" name="Trends Parasitol.">
        <title>The Anopheles gambiae genome: an update.</title>
        <authorList>
            <person name="Mongin E."/>
            <person name="Louis C."/>
            <person name="Holt R.A."/>
            <person name="Birney E."/>
            <person name="Collins F.H."/>
        </authorList>
    </citation>
    <scope>NUCLEOTIDE SEQUENCE [LARGE SCALE GENOMIC DNA]</scope>
    <source>
        <strain evidence="3 4">PEST</strain>
    </source>
</reference>
<feature type="compositionally biased region" description="Low complexity" evidence="2">
    <location>
        <begin position="261"/>
        <end position="272"/>
    </location>
</feature>
<dbReference type="PANTHER" id="PTHR14383:SF5">
    <property type="entry name" value="RUN DOMAIN-CONTAINING PROTEIN"/>
    <property type="match status" value="1"/>
</dbReference>
<feature type="region of interest" description="Disordered" evidence="2">
    <location>
        <begin position="446"/>
        <end position="510"/>
    </location>
</feature>
<feature type="compositionally biased region" description="Polar residues" evidence="2">
    <location>
        <begin position="150"/>
        <end position="159"/>
    </location>
</feature>
<dbReference type="GO" id="GO:0005634">
    <property type="term" value="C:nucleus"/>
    <property type="evidence" value="ECO:0000318"/>
    <property type="project" value="GO_Central"/>
</dbReference>
<feature type="region of interest" description="Disordered" evidence="2">
    <location>
        <begin position="1646"/>
        <end position="1685"/>
    </location>
</feature>
<feature type="coiled-coil region" evidence="1">
    <location>
        <begin position="731"/>
        <end position="895"/>
    </location>
</feature>
<feature type="compositionally biased region" description="Polar residues" evidence="2">
    <location>
        <begin position="595"/>
        <end position="611"/>
    </location>
</feature>
<evidence type="ECO:0000313" key="4">
    <source>
        <dbReference type="Proteomes" id="UP000007062"/>
    </source>
</evidence>
<feature type="compositionally biased region" description="Gly residues" evidence="2">
    <location>
        <begin position="98"/>
        <end position="107"/>
    </location>
</feature>
<feature type="compositionally biased region" description="Polar residues" evidence="2">
    <location>
        <begin position="634"/>
        <end position="657"/>
    </location>
</feature>
<feature type="region of interest" description="Disordered" evidence="2">
    <location>
        <begin position="1458"/>
        <end position="1614"/>
    </location>
</feature>
<feature type="region of interest" description="Disordered" evidence="2">
    <location>
        <begin position="1343"/>
        <end position="1426"/>
    </location>
</feature>
<feature type="compositionally biased region" description="Polar residues" evidence="2">
    <location>
        <begin position="1579"/>
        <end position="1588"/>
    </location>
</feature>
<feature type="compositionally biased region" description="Acidic residues" evidence="2">
    <location>
        <begin position="1460"/>
        <end position="1478"/>
    </location>
</feature>
<feature type="region of interest" description="Disordered" evidence="2">
    <location>
        <begin position="299"/>
        <end position="325"/>
    </location>
</feature>
<feature type="compositionally biased region" description="Acidic residues" evidence="2">
    <location>
        <begin position="1409"/>
        <end position="1426"/>
    </location>
</feature>
<keyword evidence="4" id="KW-1185">Reference proteome</keyword>
<dbReference type="GO" id="GO:0005737">
    <property type="term" value="C:cytoplasm"/>
    <property type="evidence" value="ECO:0000318"/>
    <property type="project" value="GO_Central"/>
</dbReference>
<feature type="compositionally biased region" description="Pro residues" evidence="2">
    <location>
        <begin position="42"/>
        <end position="52"/>
    </location>
</feature>
<name>A0A453YWM5_ANOGA</name>
<feature type="compositionally biased region" description="Low complexity" evidence="2">
    <location>
        <begin position="449"/>
        <end position="463"/>
    </location>
</feature>
<feature type="region of interest" description="Disordered" evidence="2">
    <location>
        <begin position="547"/>
        <end position="577"/>
    </location>
</feature>
<reference evidence="3 4" key="1">
    <citation type="journal article" date="2002" name="Science">
        <title>The genome sequence of the malaria mosquito Anopheles gambiae.</title>
        <authorList>
            <person name="Holt R.A."/>
            <person name="Subramanian G.M."/>
            <person name="Halpern A."/>
            <person name="Sutton G.G."/>
            <person name="Charlab R."/>
            <person name="Nusskern D.R."/>
            <person name="Wincker P."/>
            <person name="Clark A.G."/>
            <person name="Ribeiro J.M."/>
            <person name="Wides R."/>
            <person name="Salzberg S.L."/>
            <person name="Loftus B."/>
            <person name="Yandell M."/>
            <person name="Majoros W.H."/>
            <person name="Rusch D.B."/>
            <person name="Lai Z."/>
            <person name="Kraft C.L."/>
            <person name="Abril J.F."/>
            <person name="Anthouard V."/>
            <person name="Arensburger P."/>
            <person name="Atkinson P.W."/>
            <person name="Baden H."/>
            <person name="de Berardinis V."/>
            <person name="Baldwin D."/>
            <person name="Benes V."/>
            <person name="Biedler J."/>
            <person name="Blass C."/>
            <person name="Bolanos R."/>
            <person name="Boscus D."/>
            <person name="Barnstead M."/>
            <person name="Cai S."/>
            <person name="Center A."/>
            <person name="Chaturverdi K."/>
            <person name="Christophides G.K."/>
            <person name="Chrystal M.A."/>
            <person name="Clamp M."/>
            <person name="Cravchik A."/>
            <person name="Curwen V."/>
            <person name="Dana A."/>
            <person name="Delcher A."/>
            <person name="Dew I."/>
            <person name="Evans C.A."/>
            <person name="Flanigan M."/>
            <person name="Grundschober-Freimoser A."/>
            <person name="Friedli L."/>
            <person name="Gu Z."/>
            <person name="Guan P."/>
            <person name="Guigo R."/>
            <person name="Hillenmeyer M.E."/>
            <person name="Hladun S.L."/>
            <person name="Hogan J.R."/>
            <person name="Hong Y.S."/>
            <person name="Hoover J."/>
            <person name="Jaillon O."/>
            <person name="Ke Z."/>
            <person name="Kodira C."/>
            <person name="Kokoza E."/>
            <person name="Koutsos A."/>
            <person name="Letunic I."/>
            <person name="Levitsky A."/>
            <person name="Liang Y."/>
            <person name="Lin J.J."/>
            <person name="Lobo N.F."/>
            <person name="Lopez J.R."/>
            <person name="Malek J.A."/>
            <person name="McIntosh T.C."/>
            <person name="Meister S."/>
            <person name="Miller J."/>
            <person name="Mobarry C."/>
            <person name="Mongin E."/>
            <person name="Murphy S.D."/>
            <person name="O'Brochta D.A."/>
            <person name="Pfannkoch C."/>
            <person name="Qi R."/>
            <person name="Regier M.A."/>
            <person name="Remington K."/>
            <person name="Shao H."/>
            <person name="Sharakhova M.V."/>
            <person name="Sitter C.D."/>
            <person name="Shetty J."/>
            <person name="Smith T.J."/>
            <person name="Strong R."/>
            <person name="Sun J."/>
            <person name="Thomasova D."/>
            <person name="Ton L.Q."/>
            <person name="Topalis P."/>
            <person name="Tu Z."/>
            <person name="Unger M.F."/>
            <person name="Walenz B."/>
            <person name="Wang A."/>
            <person name="Wang J."/>
            <person name="Wang M."/>
            <person name="Wang X."/>
            <person name="Woodford K.J."/>
            <person name="Wortman J.R."/>
            <person name="Wu M."/>
            <person name="Yao A."/>
            <person name="Zdobnov E.M."/>
            <person name="Zhang H."/>
            <person name="Zhao Q."/>
            <person name="Zhao S."/>
            <person name="Zhu S.C."/>
            <person name="Zhimulev I."/>
            <person name="Coluzzi M."/>
            <person name="della Torre A."/>
            <person name="Roth C.W."/>
            <person name="Louis C."/>
            <person name="Kalush F."/>
            <person name="Mural R.J."/>
            <person name="Myers E.W."/>
            <person name="Adams M.D."/>
            <person name="Smith H.O."/>
            <person name="Broder S."/>
            <person name="Gardner M.J."/>
            <person name="Fraser C.M."/>
            <person name="Birney E."/>
            <person name="Bork P."/>
            <person name="Brey P.T."/>
            <person name="Venter J.C."/>
            <person name="Weissenbach J."/>
            <person name="Kafatos F.C."/>
            <person name="Collins F.H."/>
            <person name="Hoffman S.L."/>
        </authorList>
    </citation>
    <scope>NUCLEOTIDE SEQUENCE [LARGE SCALE GENOMIC DNA]</scope>
    <source>
        <strain evidence="3 4">PEST</strain>
    </source>
</reference>
<evidence type="ECO:0000256" key="2">
    <source>
        <dbReference type="SAM" id="MobiDB-lite"/>
    </source>
</evidence>
<feature type="compositionally biased region" description="Basic residues" evidence="2">
    <location>
        <begin position="1358"/>
        <end position="1367"/>
    </location>
</feature>
<dbReference type="InParanoid" id="A0A453YWM5"/>
<proteinExistence type="predicted"/>
<feature type="compositionally biased region" description="Low complexity" evidence="2">
    <location>
        <begin position="1343"/>
        <end position="1353"/>
    </location>
</feature>
<dbReference type="VEuPathDB" id="VectorBase:AGAP011049"/>
<evidence type="ECO:0000313" key="3">
    <source>
        <dbReference type="EnsemblMetazoa" id="AGAP011049-PB"/>
    </source>
</evidence>
<feature type="coiled-coil region" evidence="1">
    <location>
        <begin position="933"/>
        <end position="1034"/>
    </location>
</feature>
<reference evidence="3" key="3">
    <citation type="submission" date="2021-01" db="UniProtKB">
        <authorList>
            <consortium name="EnsemblMetazoa"/>
        </authorList>
    </citation>
    <scope>IDENTIFICATION</scope>
    <source>
        <strain evidence="3">PEST</strain>
    </source>
</reference>
<dbReference type="Proteomes" id="UP000007062">
    <property type="component" value="Chromosome 3L"/>
</dbReference>
<feature type="compositionally biased region" description="Polar residues" evidence="2">
    <location>
        <begin position="464"/>
        <end position="495"/>
    </location>
</feature>
<organism evidence="3 4">
    <name type="scientific">Anopheles gambiae</name>
    <name type="common">African malaria mosquito</name>
    <dbReference type="NCBI Taxonomy" id="7165"/>
    <lineage>
        <taxon>Eukaryota</taxon>
        <taxon>Metazoa</taxon>
        <taxon>Ecdysozoa</taxon>
        <taxon>Arthropoda</taxon>
        <taxon>Hexapoda</taxon>
        <taxon>Insecta</taxon>
        <taxon>Pterygota</taxon>
        <taxon>Neoptera</taxon>
        <taxon>Endopterygota</taxon>
        <taxon>Diptera</taxon>
        <taxon>Nematocera</taxon>
        <taxon>Culicoidea</taxon>
        <taxon>Culicidae</taxon>
        <taxon>Anophelinae</taxon>
        <taxon>Anopheles</taxon>
    </lineage>
</organism>
<feature type="coiled-coil region" evidence="1">
    <location>
        <begin position="1058"/>
        <end position="1187"/>
    </location>
</feature>
<feature type="compositionally biased region" description="Low complexity" evidence="2">
    <location>
        <begin position="196"/>
        <end position="209"/>
    </location>
</feature>
<evidence type="ECO:0000256" key="1">
    <source>
        <dbReference type="SAM" id="Coils"/>
    </source>
</evidence>
<feature type="compositionally biased region" description="Low complexity" evidence="2">
    <location>
        <begin position="221"/>
        <end position="251"/>
    </location>
</feature>
<dbReference type="EMBL" id="AAAB01008804">
    <property type="status" value="NOT_ANNOTATED_CDS"/>
    <property type="molecule type" value="Genomic_DNA"/>
</dbReference>
<feature type="region of interest" description="Disordered" evidence="2">
    <location>
        <begin position="1"/>
        <end position="279"/>
    </location>
</feature>
<feature type="compositionally biased region" description="Low complexity" evidence="2">
    <location>
        <begin position="53"/>
        <end position="65"/>
    </location>
</feature>
<accession>A0A453YWM5</accession>
<feature type="region of interest" description="Disordered" evidence="2">
    <location>
        <begin position="590"/>
        <end position="657"/>
    </location>
</feature>
<feature type="compositionally biased region" description="Low complexity" evidence="2">
    <location>
        <begin position="1368"/>
        <end position="1408"/>
    </location>
</feature>
<dbReference type="EnsemblMetazoa" id="AGAP011049-RB">
    <property type="protein sequence ID" value="AGAP011049-PB"/>
    <property type="gene ID" value="AGAP011049"/>
</dbReference>
<feature type="compositionally biased region" description="Basic residues" evidence="2">
    <location>
        <begin position="1"/>
        <end position="17"/>
    </location>
</feature>
<sequence length="1685" mass="188381">MFSFFKRSKSQKGKQKHDKPLQLVPAEEPEVASVAVCSEEPSQPPPPPPPPCAKVASDAYASAAARQTGRNAPDGTTLGSRAGDEEKRAKNSSPPGGPVGQADGGGLLAPLGERCERSPEQLLPSKCRPTAVPKGATDDGDERNHRAIDVSSSDLTHQHGSVAPEYECGSGREASANGGPIDDSAGCAREPRPPHASHSSSSYAPQSESAMAKGKNRRRYQQQQNQQNQQQQNQQHVKPQQQQQQQQQQQNVLKLSLPKADSSGGQDGSTQGRTHLSNLAKAMSGTVPIKVIEEFVEMQQGKGTAEAEPNLPPGDVTKAEQDGSTTPRTIERALAKTHTSGDASGAALVSPNACAPLALAVTHTTTTPQSGGDSSTDGQLLNIKHISPTTPALGHHAHQDGKAVQSALDTTTPAADRALSPAEATILSPVGSSAPGANLTVSEANATGSEAANSSARAAEQRAPTSIQEMGQQPSRAGSEQRATAPSQRATKSTTPPLPPPRSQRPAAAALPAHELEAPTRHTVVIVQDAAAGDDTSDDRDVFYEAKETLSPTSGTDAADDDRHRVAGSEHGAEPEPIRASLVLKLAEVPDHQRQPSPQKKQVSFKLTQNGSDDVEVSSTSVDSSDVDSDSEVGQATGQDGTLQSHTAFSERANNGVFSREDAGKNYIEFQYDHSASSPAEGVEKCDEEKCAKADAAEQRNKSELIEDSVASLPDVVQPSNIEPPASFGTVEKINSDMKDLVNQEQRYSAKLEEAEKRVKEANVKVYELQQKLDAVERDALLKEYNVERLQAELVAALKECEGIRARLTTQQSEMETIRLKASDREDELNLKYQNLEIEHLELTEKLAEVRQLAHELNSQLIDAKSEVDRLKEERQKLLDERTEEQKIMREALEESVRERAQVEAKWKQSFEQLRDVNNAREEDLMKDCEFTIRSMQKTCKEKMETVEKERKQALEQVSRLEELARKRTDEVRHLKSYEAEVEQLRGLTYDQKESLLGMTRQVESLKAELETAYNKLEEEMVKVQQIKNRCEYQLCEKEREALNRIEIARGEIAMQWEDRLLHEMNRLKVELEQTHMEERTSAIEKLRREALAETEAMSRRFNEREMQLKNEIESLKAKLEQQKKLMANAQTDADQKLLQSRMYVERAEREHERKLAKEMSEKDEIIETLKQQFEKEKLELEQHFSERIQQVQEEFAREISDTTELMKTAHKKELETQWKALVAEKEEALHLMDSRNRHRLEDAENKIRELTTSHQRQLKDLQEEHSFVVHSLESRDTKNAQEIQTLHKKCRCLTNLFEEMRLRYERREPRMEDLQQIEELKTVIESQERDLRQLTERLRELQLQQQQQDQHPPQTPRRSKPNRGRQQKQQQSNQQQQQGNRQQQQGNKQQQQQQQQKKGRQQAPAEPEQCEEAPYEEDDHQQVDEIEYVESLGDAPQVVLIPPAQFIPPMVHRTPCDVIYEENEEEEEAAQMAEEEDHQQQQQQQQETEEVEPEVEQSNENNEEQVIEVEEPEEPVTVVDVPESAIQTEDRVIHSTTPTIIEDVDDAPQPNSIMPLSTEERSSSEPPKSINVVRIENVTESSNQRPRASSAPRIIITDDTEKSAGESTDLESTTVVEIVEQPSPEPVEQPPVFAKPYPAVPTELSPLPTECVGDSAQTAASAPEQIVVPHLPEGVATPDGQPVD</sequence>
<feature type="compositionally biased region" description="Acidic residues" evidence="2">
    <location>
        <begin position="1488"/>
        <end position="1515"/>
    </location>
</feature>
<keyword evidence="1" id="KW-0175">Coiled coil</keyword>
<feature type="region of interest" description="Disordered" evidence="2">
    <location>
        <begin position="389"/>
        <end position="409"/>
    </location>
</feature>
<protein>
    <submittedName>
        <fullName evidence="3">Uncharacterized protein</fullName>
    </submittedName>
</protein>
<feature type="compositionally biased region" description="Basic and acidic residues" evidence="2">
    <location>
        <begin position="561"/>
        <end position="577"/>
    </location>
</feature>
<dbReference type="PANTHER" id="PTHR14383">
    <property type="entry name" value="SWAP-70 RECOMBINASE"/>
    <property type="match status" value="1"/>
</dbReference>